<dbReference type="EMBL" id="JASNQZ010000011">
    <property type="protein sequence ID" value="KAL0951344.1"/>
    <property type="molecule type" value="Genomic_DNA"/>
</dbReference>
<feature type="region of interest" description="Disordered" evidence="1">
    <location>
        <begin position="1"/>
        <end position="21"/>
    </location>
</feature>
<evidence type="ECO:0000256" key="1">
    <source>
        <dbReference type="SAM" id="MobiDB-lite"/>
    </source>
</evidence>
<organism evidence="2 3">
    <name type="scientific">Hohenbuehelia grisea</name>
    <dbReference type="NCBI Taxonomy" id="104357"/>
    <lineage>
        <taxon>Eukaryota</taxon>
        <taxon>Fungi</taxon>
        <taxon>Dikarya</taxon>
        <taxon>Basidiomycota</taxon>
        <taxon>Agaricomycotina</taxon>
        <taxon>Agaricomycetes</taxon>
        <taxon>Agaricomycetidae</taxon>
        <taxon>Agaricales</taxon>
        <taxon>Pleurotineae</taxon>
        <taxon>Pleurotaceae</taxon>
        <taxon>Hohenbuehelia</taxon>
    </lineage>
</organism>
<evidence type="ECO:0000313" key="3">
    <source>
        <dbReference type="Proteomes" id="UP001556367"/>
    </source>
</evidence>
<comment type="caution">
    <text evidence="2">The sequence shown here is derived from an EMBL/GenBank/DDBJ whole genome shotgun (WGS) entry which is preliminary data.</text>
</comment>
<proteinExistence type="predicted"/>
<reference evidence="3" key="1">
    <citation type="submission" date="2024-06" db="EMBL/GenBank/DDBJ databases">
        <title>Multi-omics analyses provide insights into the biosynthesis of the anticancer antibiotic pleurotin in Hohenbuehelia grisea.</title>
        <authorList>
            <person name="Weaver J.A."/>
            <person name="Alberti F."/>
        </authorList>
    </citation>
    <scope>NUCLEOTIDE SEQUENCE [LARGE SCALE GENOMIC DNA]</scope>
    <source>
        <strain evidence="3">T-177</strain>
    </source>
</reference>
<feature type="compositionally biased region" description="Basic and acidic residues" evidence="1">
    <location>
        <begin position="7"/>
        <end position="20"/>
    </location>
</feature>
<accession>A0ABR3J6S0</accession>
<gene>
    <name evidence="2" type="ORF">HGRIS_008048</name>
</gene>
<sequence length="67" mass="7443">MDAVFGEDAREEAFDNESERASLVSNALPTYHQARSSSAPRAQRGWLSRVLNKDDGRAAYEPISTDE</sequence>
<protein>
    <submittedName>
        <fullName evidence="2">Uncharacterized protein</fullName>
    </submittedName>
</protein>
<evidence type="ECO:0000313" key="2">
    <source>
        <dbReference type="EMBL" id="KAL0951344.1"/>
    </source>
</evidence>
<keyword evidence="3" id="KW-1185">Reference proteome</keyword>
<name>A0ABR3J6S0_9AGAR</name>
<dbReference type="Proteomes" id="UP001556367">
    <property type="component" value="Unassembled WGS sequence"/>
</dbReference>